<evidence type="ECO:0000313" key="3">
    <source>
        <dbReference type="EMBL" id="NME71046.1"/>
    </source>
</evidence>
<dbReference type="Gene3D" id="3.20.20.140">
    <property type="entry name" value="Metal-dependent hydrolases"/>
    <property type="match status" value="1"/>
</dbReference>
<dbReference type="PANTHER" id="PTHR43569:SF2">
    <property type="entry name" value="AMIDOHYDROLASE-RELATED DOMAIN-CONTAINING PROTEIN"/>
    <property type="match status" value="1"/>
</dbReference>
<dbReference type="EMBL" id="JABANE010000084">
    <property type="protein sequence ID" value="NME71046.1"/>
    <property type="molecule type" value="Genomic_DNA"/>
</dbReference>
<dbReference type="InterPro" id="IPR032466">
    <property type="entry name" value="Metal_Hydrolase"/>
</dbReference>
<dbReference type="Pfam" id="PF04909">
    <property type="entry name" value="Amidohydro_2"/>
    <property type="match status" value="1"/>
</dbReference>
<dbReference type="Proteomes" id="UP000576082">
    <property type="component" value="Unassembled WGS sequence"/>
</dbReference>
<organism evidence="3 4">
    <name type="scientific">Flammeovirga aprica JL-4</name>
    <dbReference type="NCBI Taxonomy" id="694437"/>
    <lineage>
        <taxon>Bacteria</taxon>
        <taxon>Pseudomonadati</taxon>
        <taxon>Bacteroidota</taxon>
        <taxon>Cytophagia</taxon>
        <taxon>Cytophagales</taxon>
        <taxon>Flammeovirgaceae</taxon>
        <taxon>Flammeovirga</taxon>
    </lineage>
</organism>
<gene>
    <name evidence="3" type="ORF">HHU12_23965</name>
</gene>
<comment type="caution">
    <text evidence="3">The sequence shown here is derived from an EMBL/GenBank/DDBJ whole genome shotgun (WGS) entry which is preliminary data.</text>
</comment>
<proteinExistence type="inferred from homology"/>
<name>A0A7X9RYG5_9BACT</name>
<feature type="domain" description="Amidohydrolase-related" evidence="2">
    <location>
        <begin position="4"/>
        <end position="273"/>
    </location>
</feature>
<reference evidence="3 4" key="1">
    <citation type="submission" date="2020-04" db="EMBL/GenBank/DDBJ databases">
        <title>Flammeovirga sp. SR4, a novel species isolated from seawater.</title>
        <authorList>
            <person name="Wang X."/>
        </authorList>
    </citation>
    <scope>NUCLEOTIDE SEQUENCE [LARGE SCALE GENOMIC DNA]</scope>
    <source>
        <strain evidence="3 4">ATCC 23126</strain>
    </source>
</reference>
<protein>
    <submittedName>
        <fullName evidence="3">Amidohydrolase family protein</fullName>
    </submittedName>
</protein>
<dbReference type="InterPro" id="IPR006680">
    <property type="entry name" value="Amidohydro-rel"/>
</dbReference>
<sequence length="281" mass="32627">MRKIDAHHHLWKYSPVEHAWIDDSMSVLKQDFLPKDLWKEMEKAGYSGCVAVQASQTEKETQFLLSEASVNPFILGVVGWVNLRHSNIRERLNYFSQFSDFKGVRHVLQDEEDDQFMLQPDFLKGIESLSEFNLTYDILIFPKHLPFALQLVEKFPEQPFVIDHIAKPEIKDGNFSPWKEDIEAVAKHDNVYCKLSGMVTEADWKNWTEEEIHQYIKVVVDAFGVDRVMIGSDWPVCKLAGEYSTVMQVVENFFTKEEDKAKVLGKNAEEFYSLVKKEEAV</sequence>
<evidence type="ECO:0000259" key="2">
    <source>
        <dbReference type="Pfam" id="PF04909"/>
    </source>
</evidence>
<dbReference type="SUPFAM" id="SSF51556">
    <property type="entry name" value="Metallo-dependent hydrolases"/>
    <property type="match status" value="1"/>
</dbReference>
<dbReference type="GO" id="GO:0016787">
    <property type="term" value="F:hydrolase activity"/>
    <property type="evidence" value="ECO:0007669"/>
    <property type="project" value="UniProtKB-KW"/>
</dbReference>
<dbReference type="PANTHER" id="PTHR43569">
    <property type="entry name" value="AMIDOHYDROLASE"/>
    <property type="match status" value="1"/>
</dbReference>
<dbReference type="InterPro" id="IPR052350">
    <property type="entry name" value="Metallo-dep_Lactonases"/>
</dbReference>
<dbReference type="AlphaFoldDB" id="A0A7X9RYG5"/>
<keyword evidence="3" id="KW-0378">Hydrolase</keyword>
<comment type="similarity">
    <text evidence="1">Belongs to the metallo-dependent hydrolases superfamily.</text>
</comment>
<evidence type="ECO:0000313" key="4">
    <source>
        <dbReference type="Proteomes" id="UP000576082"/>
    </source>
</evidence>
<keyword evidence="4" id="KW-1185">Reference proteome</keyword>
<evidence type="ECO:0000256" key="1">
    <source>
        <dbReference type="ARBA" id="ARBA00038310"/>
    </source>
</evidence>
<dbReference type="RefSeq" id="WP_169659269.1">
    <property type="nucleotide sequence ID" value="NZ_JABANE010000084.1"/>
</dbReference>
<accession>A0A7X9RYG5</accession>